<dbReference type="Pfam" id="PF01713">
    <property type="entry name" value="Smr"/>
    <property type="match status" value="1"/>
</dbReference>
<accession>A0A8J2STG2</accession>
<evidence type="ECO:0000313" key="3">
    <source>
        <dbReference type="Proteomes" id="UP000789595"/>
    </source>
</evidence>
<dbReference type="Proteomes" id="UP000789595">
    <property type="component" value="Unassembled WGS sequence"/>
</dbReference>
<gene>
    <name evidence="2" type="ORF">PECAL_4P13310</name>
</gene>
<reference evidence="2" key="1">
    <citation type="submission" date="2021-11" db="EMBL/GenBank/DDBJ databases">
        <authorList>
            <consortium name="Genoscope - CEA"/>
            <person name="William W."/>
        </authorList>
    </citation>
    <scope>NUCLEOTIDE SEQUENCE</scope>
</reference>
<evidence type="ECO:0000313" key="2">
    <source>
        <dbReference type="EMBL" id="CAH0374072.1"/>
    </source>
</evidence>
<evidence type="ECO:0000259" key="1">
    <source>
        <dbReference type="PROSITE" id="PS50828"/>
    </source>
</evidence>
<dbReference type="InterPro" id="IPR036063">
    <property type="entry name" value="Smr_dom_sf"/>
</dbReference>
<dbReference type="SUPFAM" id="SSF160443">
    <property type="entry name" value="SMR domain-like"/>
    <property type="match status" value="1"/>
</dbReference>
<dbReference type="SMART" id="SM00463">
    <property type="entry name" value="SMR"/>
    <property type="match status" value="1"/>
</dbReference>
<organism evidence="2 3">
    <name type="scientific">Pelagomonas calceolata</name>
    <dbReference type="NCBI Taxonomy" id="35677"/>
    <lineage>
        <taxon>Eukaryota</taxon>
        <taxon>Sar</taxon>
        <taxon>Stramenopiles</taxon>
        <taxon>Ochrophyta</taxon>
        <taxon>Pelagophyceae</taxon>
        <taxon>Pelagomonadales</taxon>
        <taxon>Pelagomonadaceae</taxon>
        <taxon>Pelagomonas</taxon>
    </lineage>
</organism>
<protein>
    <recommendedName>
        <fullName evidence="1">Smr domain-containing protein</fullName>
    </recommendedName>
</protein>
<comment type="caution">
    <text evidence="2">The sequence shown here is derived from an EMBL/GenBank/DDBJ whole genome shotgun (WGS) entry which is preliminary data.</text>
</comment>
<dbReference type="EMBL" id="CAKKNE010000004">
    <property type="protein sequence ID" value="CAH0374072.1"/>
    <property type="molecule type" value="Genomic_DNA"/>
</dbReference>
<name>A0A8J2STG2_9STRA</name>
<dbReference type="PROSITE" id="PS50828">
    <property type="entry name" value="SMR"/>
    <property type="match status" value="1"/>
</dbReference>
<feature type="domain" description="Smr" evidence="1">
    <location>
        <begin position="139"/>
        <end position="211"/>
    </location>
</feature>
<dbReference type="AlphaFoldDB" id="A0A8J2STG2"/>
<sequence>MLLLPLCCVFIRIGRRRATPREILSTGTDRRDIRRAETAWRREYADRAPPVGETTAALRALGAVRDGDRVASLLRWCDARGAAYSPSAAVAALALAGRAGAARARAAASDVDAVAAALTADGVSPHLAALHAAQRTGALDLHGLDPSEATRAVSLLLDHRDLLTDDVLVITGRGKHSKTGSVVKREVHELLTRRGAVFVEENEGAVRLQTRPALWLDARRGGQDVASRGVVTVFLADEASEAAGDVVTLIARGGDVVDGDSRCVGRIVDASTGAEARAEVEAVVRGGAYDLLVLDGAPSELLAFALERAARCNGISGAALTVVQCVADEEEVNAALQAGATTLCVAGDADSATWATASREATPAGGEDDEGEDIEAMNIEQLQELMEEIGGPRVEEMSLADARDVAWRFVEAEFSAEHDHDHDHEEEEDDSIAYVGGGKYTENVSELDDMDLEELAELMESVGGPSIGKDMSLAEARDTAWGFLEENFSDVCEGDE</sequence>
<dbReference type="InterPro" id="IPR002625">
    <property type="entry name" value="Smr_dom"/>
</dbReference>
<keyword evidence="3" id="KW-1185">Reference proteome</keyword>
<dbReference type="Gene3D" id="3.30.1370.110">
    <property type="match status" value="1"/>
</dbReference>
<proteinExistence type="predicted"/>